<name>A0A6G1JGF6_9PLEO</name>
<dbReference type="AlphaFoldDB" id="A0A6G1JGF6"/>
<dbReference type="SUPFAM" id="SSF51735">
    <property type="entry name" value="NAD(P)-binding Rossmann-fold domains"/>
    <property type="match status" value="1"/>
</dbReference>
<evidence type="ECO:0000313" key="2">
    <source>
        <dbReference type="EMBL" id="KAF2689634.1"/>
    </source>
</evidence>
<dbReference type="EMBL" id="MU005572">
    <property type="protein sequence ID" value="KAF2689634.1"/>
    <property type="molecule type" value="Genomic_DNA"/>
</dbReference>
<dbReference type="InterPro" id="IPR013154">
    <property type="entry name" value="ADH-like_N"/>
</dbReference>
<dbReference type="InterPro" id="IPR052711">
    <property type="entry name" value="Zinc_ADH-like"/>
</dbReference>
<dbReference type="PANTHER" id="PTHR45033:SF2">
    <property type="entry name" value="ZINC-TYPE ALCOHOL DEHYDROGENASE-LIKE PROTEIN C1773.06C"/>
    <property type="match status" value="1"/>
</dbReference>
<reference evidence="2" key="1">
    <citation type="journal article" date="2020" name="Stud. Mycol.">
        <title>101 Dothideomycetes genomes: a test case for predicting lifestyles and emergence of pathogens.</title>
        <authorList>
            <person name="Haridas S."/>
            <person name="Albert R."/>
            <person name="Binder M."/>
            <person name="Bloem J."/>
            <person name="Labutti K."/>
            <person name="Salamov A."/>
            <person name="Andreopoulos B."/>
            <person name="Baker S."/>
            <person name="Barry K."/>
            <person name="Bills G."/>
            <person name="Bluhm B."/>
            <person name="Cannon C."/>
            <person name="Castanera R."/>
            <person name="Culley D."/>
            <person name="Daum C."/>
            <person name="Ezra D."/>
            <person name="Gonzalez J."/>
            <person name="Henrissat B."/>
            <person name="Kuo A."/>
            <person name="Liang C."/>
            <person name="Lipzen A."/>
            <person name="Lutzoni F."/>
            <person name="Magnuson J."/>
            <person name="Mondo S."/>
            <person name="Nolan M."/>
            <person name="Ohm R."/>
            <person name="Pangilinan J."/>
            <person name="Park H.-J."/>
            <person name="Ramirez L."/>
            <person name="Alfaro M."/>
            <person name="Sun H."/>
            <person name="Tritt A."/>
            <person name="Yoshinaga Y."/>
            <person name="Zwiers L.-H."/>
            <person name="Turgeon B."/>
            <person name="Goodwin S."/>
            <person name="Spatafora J."/>
            <person name="Crous P."/>
            <person name="Grigoriev I."/>
        </authorList>
    </citation>
    <scope>NUCLEOTIDE SEQUENCE</scope>
    <source>
        <strain evidence="2">CBS 122367</strain>
    </source>
</reference>
<protein>
    <submittedName>
        <fullName evidence="2">Putative alcohol dehydrogenase</fullName>
    </submittedName>
</protein>
<dbReference type="Pfam" id="PF08240">
    <property type="entry name" value="ADH_N"/>
    <property type="match status" value="1"/>
</dbReference>
<proteinExistence type="predicted"/>
<dbReference type="SUPFAM" id="SSF50129">
    <property type="entry name" value="GroES-like"/>
    <property type="match status" value="1"/>
</dbReference>
<dbReference type="OrthoDB" id="3509362at2759"/>
<dbReference type="Gene3D" id="3.90.180.10">
    <property type="entry name" value="Medium-chain alcohol dehydrogenases, catalytic domain"/>
    <property type="match status" value="1"/>
</dbReference>
<evidence type="ECO:0000313" key="3">
    <source>
        <dbReference type="Proteomes" id="UP000799291"/>
    </source>
</evidence>
<dbReference type="InterPro" id="IPR036291">
    <property type="entry name" value="NAD(P)-bd_dom_sf"/>
</dbReference>
<organism evidence="2 3">
    <name type="scientific">Lentithecium fluviatile CBS 122367</name>
    <dbReference type="NCBI Taxonomy" id="1168545"/>
    <lineage>
        <taxon>Eukaryota</taxon>
        <taxon>Fungi</taxon>
        <taxon>Dikarya</taxon>
        <taxon>Ascomycota</taxon>
        <taxon>Pezizomycotina</taxon>
        <taxon>Dothideomycetes</taxon>
        <taxon>Pleosporomycetidae</taxon>
        <taxon>Pleosporales</taxon>
        <taxon>Massarineae</taxon>
        <taxon>Lentitheciaceae</taxon>
        <taxon>Lentithecium</taxon>
    </lineage>
</organism>
<gene>
    <name evidence="2" type="ORF">K458DRAFT_413896</name>
</gene>
<dbReference type="Gene3D" id="3.40.50.720">
    <property type="entry name" value="NAD(P)-binding Rossmann-like Domain"/>
    <property type="match status" value="1"/>
</dbReference>
<dbReference type="SMART" id="SM00829">
    <property type="entry name" value="PKS_ER"/>
    <property type="match status" value="1"/>
</dbReference>
<dbReference type="InterPro" id="IPR013149">
    <property type="entry name" value="ADH-like_C"/>
</dbReference>
<dbReference type="InterPro" id="IPR011032">
    <property type="entry name" value="GroES-like_sf"/>
</dbReference>
<dbReference type="Pfam" id="PF00107">
    <property type="entry name" value="ADH_zinc_N"/>
    <property type="match status" value="1"/>
</dbReference>
<dbReference type="PANTHER" id="PTHR45033">
    <property type="match status" value="1"/>
</dbReference>
<dbReference type="GO" id="GO:0016491">
    <property type="term" value="F:oxidoreductase activity"/>
    <property type="evidence" value="ECO:0007669"/>
    <property type="project" value="InterPro"/>
</dbReference>
<dbReference type="CDD" id="cd08276">
    <property type="entry name" value="MDR7"/>
    <property type="match status" value="1"/>
</dbReference>
<sequence>MTLPTTTAAWTIPADASSIHNLTKQTLPLPALGPHQVLIRLRAACLNYRDILVATRSPNYPGNHKPNLTLGSDGSGIIHATGPSSKWAGREGVKVVLHPNSWLTGDVRNMRLDRVYGAFDQDGTLAEWKVADDERVVEFGGHLSAGESSALLTAGVTAWSAIREGMDGRLDGNLGQYEGSFSEKRLEGKTVLTMGTGGVSCFGIQIASALGAIVIATSSSDSKLEIAKSLGATHTINYANTPDWDEEVIRLTKGKGVDQVLEVGGAQTLIKSINSTRAGGLVSLIGILSESGTLPKEVIPAVLFGGKIVKGCVAFSRDITAEFVQFTGEHGIKPVIAKEYGFDEVVQAMETLQKGEAVGKVVVNIGEE</sequence>
<accession>A0A6G1JGF6</accession>
<feature type="domain" description="Enoyl reductase (ER)" evidence="1">
    <location>
        <begin position="17"/>
        <end position="363"/>
    </location>
</feature>
<dbReference type="InterPro" id="IPR020843">
    <property type="entry name" value="ER"/>
</dbReference>
<evidence type="ECO:0000259" key="1">
    <source>
        <dbReference type="SMART" id="SM00829"/>
    </source>
</evidence>
<dbReference type="Proteomes" id="UP000799291">
    <property type="component" value="Unassembled WGS sequence"/>
</dbReference>
<keyword evidence="3" id="KW-1185">Reference proteome</keyword>